<feature type="region of interest" description="Disordered" evidence="1">
    <location>
        <begin position="214"/>
        <end position="282"/>
    </location>
</feature>
<dbReference type="OrthoDB" id="10688937at2759"/>
<organism evidence="2 3">
    <name type="scientific">Phanerochaete carnosa (strain HHB-10118-sp)</name>
    <name type="common">White-rot fungus</name>
    <name type="synonym">Peniophora carnosa</name>
    <dbReference type="NCBI Taxonomy" id="650164"/>
    <lineage>
        <taxon>Eukaryota</taxon>
        <taxon>Fungi</taxon>
        <taxon>Dikarya</taxon>
        <taxon>Basidiomycota</taxon>
        <taxon>Agaricomycotina</taxon>
        <taxon>Agaricomycetes</taxon>
        <taxon>Polyporales</taxon>
        <taxon>Phanerochaetaceae</taxon>
        <taxon>Phanerochaete</taxon>
    </lineage>
</organism>
<feature type="compositionally biased region" description="Low complexity" evidence="1">
    <location>
        <begin position="134"/>
        <end position="143"/>
    </location>
</feature>
<dbReference type="AlphaFoldDB" id="K5VSY1"/>
<feature type="compositionally biased region" description="Basic and acidic residues" evidence="1">
    <location>
        <begin position="410"/>
        <end position="424"/>
    </location>
</feature>
<feature type="region of interest" description="Disordered" evidence="1">
    <location>
        <begin position="124"/>
        <end position="143"/>
    </location>
</feature>
<evidence type="ECO:0000256" key="1">
    <source>
        <dbReference type="SAM" id="MobiDB-lite"/>
    </source>
</evidence>
<proteinExistence type="predicted"/>
<feature type="compositionally biased region" description="Pro residues" evidence="1">
    <location>
        <begin position="181"/>
        <end position="191"/>
    </location>
</feature>
<reference evidence="2 3" key="1">
    <citation type="journal article" date="2012" name="BMC Genomics">
        <title>Comparative genomics of the white-rot fungi, Phanerochaete carnosa and P. chrysosporium, to elucidate the genetic basis of the distinct wood types they colonize.</title>
        <authorList>
            <person name="Suzuki H."/>
            <person name="MacDonald J."/>
            <person name="Syed K."/>
            <person name="Salamov A."/>
            <person name="Hori C."/>
            <person name="Aerts A."/>
            <person name="Henrissat B."/>
            <person name="Wiebenga A."/>
            <person name="vanKuyk P.A."/>
            <person name="Barry K."/>
            <person name="Lindquist E."/>
            <person name="LaButti K."/>
            <person name="Lapidus A."/>
            <person name="Lucas S."/>
            <person name="Coutinho P."/>
            <person name="Gong Y."/>
            <person name="Samejima M."/>
            <person name="Mahadevan R."/>
            <person name="Abou-Zaid M."/>
            <person name="de Vries R.P."/>
            <person name="Igarashi K."/>
            <person name="Yadav J.S."/>
            <person name="Grigoriev I.V."/>
            <person name="Master E.R."/>
        </authorList>
    </citation>
    <scope>NUCLEOTIDE SEQUENCE [LARGE SCALE GENOMIC DNA]</scope>
    <source>
        <strain evidence="2 3">HHB-10118-sp</strain>
    </source>
</reference>
<feature type="compositionally biased region" description="Polar residues" evidence="1">
    <location>
        <begin position="428"/>
        <end position="447"/>
    </location>
</feature>
<gene>
    <name evidence="2" type="ORF">PHACADRAFT_210422</name>
</gene>
<dbReference type="HOGENOM" id="CLU_501619_0_0_1"/>
<feature type="compositionally biased region" description="Polar residues" evidence="1">
    <location>
        <begin position="258"/>
        <end position="273"/>
    </location>
</feature>
<name>K5VSY1_PHACS</name>
<sequence>MSSKKLRPKKTLACLEDGEIWIEPWDGSMDDGWGLSGRGDGNIAVFGRAEDVDDLLASEAQMIEDPVLPLVAQQLTVAMPRHEEEYEDDEEVDKLANDSELYFTDLTNVKTNHCVPTPLVGPSRAGPYHPAEPSMSFSSSSDRMQSSLPTAVKLCKLPIPILQSPEEMQRLGRFKSVPSRLMPPPPLPIDPPHAAATTPLGWRRLDTDQPSSNRIAAAHTAPPPVTSPYSLRSPADWDHHSPWDSSPREYYTGKHWRSNSSTSMTSPPQSRLGSSYEVPPTGEQHMRRYDQDVNSSMLSPFAGRYSNFCHADAATYRPWTRQDYVSPSPPPPPVKMPFEASSYPDIPHHVDPAHKNISQSPPSQRPPYDYTCYPSSTGNIIPLYMYPSPSAKAPLPARLHRTAPIGPLCEPREPANEGHDRTRESLVLPSSSRQPYHSHPPASSVSTPVHLHVQTAPWGDRILEGSAERASPMCTRTERRLSSDEVIGLDSLLSIGNSRVHTSSQTISALGRSGQAATERSTQSGKWPGNSRFDSDRMSKHRR</sequence>
<feature type="compositionally biased region" description="Basic and acidic residues" evidence="1">
    <location>
        <begin position="533"/>
        <end position="543"/>
    </location>
</feature>
<keyword evidence="3" id="KW-1185">Reference proteome</keyword>
<dbReference type="InParanoid" id="K5VSY1"/>
<feature type="region of interest" description="Disordered" evidence="1">
    <location>
        <begin position="408"/>
        <end position="447"/>
    </location>
</feature>
<dbReference type="EMBL" id="JH930473">
    <property type="protein sequence ID" value="EKM54623.1"/>
    <property type="molecule type" value="Genomic_DNA"/>
</dbReference>
<dbReference type="GeneID" id="18912965"/>
<evidence type="ECO:0000313" key="2">
    <source>
        <dbReference type="EMBL" id="EKM54623.1"/>
    </source>
</evidence>
<dbReference type="RefSeq" id="XP_007397311.1">
    <property type="nucleotide sequence ID" value="XM_007397249.1"/>
</dbReference>
<dbReference type="Proteomes" id="UP000008370">
    <property type="component" value="Unassembled WGS sequence"/>
</dbReference>
<feature type="compositionally biased region" description="Polar residues" evidence="1">
    <location>
        <begin position="499"/>
        <end position="508"/>
    </location>
</feature>
<dbReference type="KEGG" id="pco:PHACADRAFT_210422"/>
<feature type="compositionally biased region" description="Polar residues" evidence="1">
    <location>
        <begin position="515"/>
        <end position="525"/>
    </location>
</feature>
<protein>
    <submittedName>
        <fullName evidence="2">Uncharacterized protein</fullName>
    </submittedName>
</protein>
<accession>K5VSY1</accession>
<feature type="region of interest" description="Disordered" evidence="1">
    <location>
        <begin position="499"/>
        <end position="543"/>
    </location>
</feature>
<evidence type="ECO:0000313" key="3">
    <source>
        <dbReference type="Proteomes" id="UP000008370"/>
    </source>
</evidence>
<feature type="region of interest" description="Disordered" evidence="1">
    <location>
        <begin position="176"/>
        <end position="198"/>
    </location>
</feature>